<gene>
    <name evidence="2" type="ORF">RCF98_14010</name>
</gene>
<accession>A0ABY9MNC5</accession>
<dbReference type="Pfam" id="PF05685">
    <property type="entry name" value="Uma2"/>
    <property type="match status" value="1"/>
</dbReference>
<keyword evidence="2" id="KW-0540">Nuclease</keyword>
<dbReference type="PANTHER" id="PTHR36558">
    <property type="entry name" value="GLR1098 PROTEIN"/>
    <property type="match status" value="1"/>
</dbReference>
<dbReference type="InterPro" id="IPR012296">
    <property type="entry name" value="Nuclease_put_TT1808"/>
</dbReference>
<proteinExistence type="predicted"/>
<keyword evidence="2" id="KW-0378">Hydrolase</keyword>
<dbReference type="InterPro" id="IPR008538">
    <property type="entry name" value="Uma2"/>
</dbReference>
<feature type="domain" description="Putative restriction endonuclease" evidence="1">
    <location>
        <begin position="46"/>
        <end position="208"/>
    </location>
</feature>
<keyword evidence="3" id="KW-1185">Reference proteome</keyword>
<protein>
    <submittedName>
        <fullName evidence="2">Uma2 family endonuclease</fullName>
    </submittedName>
</protein>
<name>A0ABY9MNC5_9GAMM</name>
<dbReference type="CDD" id="cd06260">
    <property type="entry name" value="DUF820-like"/>
    <property type="match status" value="1"/>
</dbReference>
<evidence type="ECO:0000259" key="1">
    <source>
        <dbReference type="Pfam" id="PF05685"/>
    </source>
</evidence>
<dbReference type="SUPFAM" id="SSF52980">
    <property type="entry name" value="Restriction endonuclease-like"/>
    <property type="match status" value="1"/>
</dbReference>
<dbReference type="Proteomes" id="UP001236657">
    <property type="component" value="Chromosome"/>
</dbReference>
<sequence>MIFYSHEHARIPSPCGQANRKPLYFGKIAKQEVAMHAVKHEYINFDDYLTGERDVDVRSEYVDGQIYAMSGASELHNTVSAELFGAILGKTPLECRAWQSDMKVVIRHSSKNFAYYPDIMVACGENTDDAYTRSNPILSVEVLSPSTKRTDLGEKFENYTQIPTLREYVIVSQDTPHLQIFRRRCNWKVEYYYSGDTFTLESVGLEMTVDTIYRRVRKEVGLD</sequence>
<reference evidence="2 3" key="1">
    <citation type="submission" date="2023-08" db="EMBL/GenBank/DDBJ databases">
        <title>New molecular markers tilS and rpoB for phylogenetic and monitoring studies of the genus Thiothrix biodiversity.</title>
        <authorList>
            <person name="Ravin N.V."/>
            <person name="Smolyakov D."/>
            <person name="Markov N.D."/>
            <person name="Beletsky A.V."/>
            <person name="Mardanov A.V."/>
            <person name="Rudenko T.S."/>
            <person name="Grabovich M.Y."/>
        </authorList>
    </citation>
    <scope>NUCLEOTIDE SEQUENCE [LARGE SCALE GENOMIC DNA]</scope>
    <source>
        <strain evidence="2 3">MK1</strain>
    </source>
</reference>
<evidence type="ECO:0000313" key="3">
    <source>
        <dbReference type="Proteomes" id="UP001236657"/>
    </source>
</evidence>
<keyword evidence="2" id="KW-0255">Endonuclease</keyword>
<dbReference type="EMBL" id="CP133218">
    <property type="protein sequence ID" value="WML90077.1"/>
    <property type="molecule type" value="Genomic_DNA"/>
</dbReference>
<dbReference type="InterPro" id="IPR011335">
    <property type="entry name" value="Restrct_endonuc-II-like"/>
</dbReference>
<evidence type="ECO:0000313" key="2">
    <source>
        <dbReference type="EMBL" id="WML90077.1"/>
    </source>
</evidence>
<dbReference type="PANTHER" id="PTHR36558:SF1">
    <property type="entry name" value="RESTRICTION ENDONUCLEASE DOMAIN-CONTAINING PROTEIN-RELATED"/>
    <property type="match status" value="1"/>
</dbReference>
<dbReference type="Gene3D" id="3.90.1570.10">
    <property type="entry name" value="tt1808, chain A"/>
    <property type="match status" value="1"/>
</dbReference>
<dbReference type="RefSeq" id="WP_308894429.1">
    <property type="nucleotide sequence ID" value="NZ_CP133218.1"/>
</dbReference>
<organism evidence="2 3">
    <name type="scientific">Thiothrix lacustris</name>
    <dbReference type="NCBI Taxonomy" id="525917"/>
    <lineage>
        <taxon>Bacteria</taxon>
        <taxon>Pseudomonadati</taxon>
        <taxon>Pseudomonadota</taxon>
        <taxon>Gammaproteobacteria</taxon>
        <taxon>Thiotrichales</taxon>
        <taxon>Thiotrichaceae</taxon>
        <taxon>Thiothrix</taxon>
    </lineage>
</organism>
<dbReference type="GO" id="GO:0004519">
    <property type="term" value="F:endonuclease activity"/>
    <property type="evidence" value="ECO:0007669"/>
    <property type="project" value="UniProtKB-KW"/>
</dbReference>